<dbReference type="HOGENOM" id="CLU_2727372_0_0_1"/>
<evidence type="ECO:0000313" key="1">
    <source>
        <dbReference type="EMBL" id="CCB62587.1"/>
    </source>
</evidence>
<organism evidence="1 2">
    <name type="scientific">Vitis vinifera</name>
    <name type="common">Grape</name>
    <dbReference type="NCBI Taxonomy" id="29760"/>
    <lineage>
        <taxon>Eukaryota</taxon>
        <taxon>Viridiplantae</taxon>
        <taxon>Streptophyta</taxon>
        <taxon>Embryophyta</taxon>
        <taxon>Tracheophyta</taxon>
        <taxon>Spermatophyta</taxon>
        <taxon>Magnoliopsida</taxon>
        <taxon>eudicotyledons</taxon>
        <taxon>Gunneridae</taxon>
        <taxon>Pentapetalae</taxon>
        <taxon>rosids</taxon>
        <taxon>Vitales</taxon>
        <taxon>Vitaceae</taxon>
        <taxon>Viteae</taxon>
        <taxon>Vitis</taxon>
    </lineage>
</organism>
<dbReference type="Proteomes" id="UP000009183">
    <property type="component" value="Chromosome 13, unordered"/>
</dbReference>
<name>F6I6L9_VITVI</name>
<dbReference type="AlphaFoldDB" id="F6I6L9"/>
<dbReference type="PaxDb" id="29760-VIT_13s0067g01040.t01"/>
<protein>
    <submittedName>
        <fullName evidence="1">Uncharacterized protein</fullName>
    </submittedName>
</protein>
<proteinExistence type="predicted"/>
<keyword evidence="2" id="KW-1185">Reference proteome</keyword>
<dbReference type="InParanoid" id="F6I6L9"/>
<sequence>MVSWTETKSGKFSVKSLYVLEKGPNVNAFGTWLCLRGYMEILGKHLQALLSKRLLQMVSKSILDLGRRVCLA</sequence>
<gene>
    <name evidence="1" type="ordered locus">VIT_13s0067g01040</name>
</gene>
<evidence type="ECO:0000313" key="2">
    <source>
        <dbReference type="Proteomes" id="UP000009183"/>
    </source>
</evidence>
<accession>F6I6L9</accession>
<reference evidence="2" key="1">
    <citation type="journal article" date="2007" name="Nature">
        <title>The grapevine genome sequence suggests ancestral hexaploidization in major angiosperm phyla.</title>
        <authorList>
            <consortium name="The French-Italian Public Consortium for Grapevine Genome Characterization."/>
            <person name="Jaillon O."/>
            <person name="Aury J.-M."/>
            <person name="Noel B."/>
            <person name="Policriti A."/>
            <person name="Clepet C."/>
            <person name="Casagrande A."/>
            <person name="Choisne N."/>
            <person name="Aubourg S."/>
            <person name="Vitulo N."/>
            <person name="Jubin C."/>
            <person name="Vezzi A."/>
            <person name="Legeai F."/>
            <person name="Hugueney P."/>
            <person name="Dasilva C."/>
            <person name="Horner D."/>
            <person name="Mica E."/>
            <person name="Jublot D."/>
            <person name="Poulain J."/>
            <person name="Bruyere C."/>
            <person name="Billault A."/>
            <person name="Segurens B."/>
            <person name="Gouyvenoux M."/>
            <person name="Ugarte E."/>
            <person name="Cattonaro F."/>
            <person name="Anthouard V."/>
            <person name="Vico V."/>
            <person name="Del Fabbro C."/>
            <person name="Alaux M."/>
            <person name="Di Gaspero G."/>
            <person name="Dumas V."/>
            <person name="Felice N."/>
            <person name="Paillard S."/>
            <person name="Juman I."/>
            <person name="Moroldo M."/>
            <person name="Scalabrin S."/>
            <person name="Canaguier A."/>
            <person name="Le Clainche I."/>
            <person name="Malacrida G."/>
            <person name="Durand E."/>
            <person name="Pesole G."/>
            <person name="Laucou V."/>
            <person name="Chatelet P."/>
            <person name="Merdinoglu D."/>
            <person name="Delledonne M."/>
            <person name="Pezzotti M."/>
            <person name="Lecharny A."/>
            <person name="Scarpelli C."/>
            <person name="Artiguenave F."/>
            <person name="Pe M.E."/>
            <person name="Valle G."/>
            <person name="Morgante M."/>
            <person name="Caboche M."/>
            <person name="Adam-Blondon A.-F."/>
            <person name="Weissenbach J."/>
            <person name="Quetier F."/>
            <person name="Wincker P."/>
        </authorList>
    </citation>
    <scope>NUCLEOTIDE SEQUENCE [LARGE SCALE GENOMIC DNA]</scope>
    <source>
        <strain evidence="2">cv. Pinot noir / PN40024</strain>
    </source>
</reference>
<dbReference type="EMBL" id="FN596756">
    <property type="protein sequence ID" value="CCB62587.1"/>
    <property type="molecule type" value="Genomic_DNA"/>
</dbReference>